<proteinExistence type="predicted"/>
<sequence length="250" mass="29178">MFTIERLARGFVCYLFKENVKEPIWKSVENASADLIIPILHFDNGKYVGTSNKTISGYNLKKLPTKMDFFKCSRSHVFPVYDRIPSEAQPLMAAFMSYFLQTNGKNRSKSLSYLTERISTLLDLFGHDYKRMENPFMKYSQDYYIFALGEYVRKENGVILTCMEQFELFAKLINEKGYKADIYLYQEGHQNHVVKTNIHEFAPSVIPIITLADGRFAASAFNYLTFDVKNRLLRTEIHNIYKEKKLKSTE</sequence>
<organism evidence="1 2">
    <name type="scientific">Panagrolaimus superbus</name>
    <dbReference type="NCBI Taxonomy" id="310955"/>
    <lineage>
        <taxon>Eukaryota</taxon>
        <taxon>Metazoa</taxon>
        <taxon>Ecdysozoa</taxon>
        <taxon>Nematoda</taxon>
        <taxon>Chromadorea</taxon>
        <taxon>Rhabditida</taxon>
        <taxon>Tylenchina</taxon>
        <taxon>Panagrolaimomorpha</taxon>
        <taxon>Panagrolaimoidea</taxon>
        <taxon>Panagrolaimidae</taxon>
        <taxon>Panagrolaimus</taxon>
    </lineage>
</organism>
<accession>A0A914Z5D3</accession>
<protein>
    <submittedName>
        <fullName evidence="2">Uncharacterized protein</fullName>
    </submittedName>
</protein>
<reference evidence="2" key="1">
    <citation type="submission" date="2022-11" db="UniProtKB">
        <authorList>
            <consortium name="WormBaseParasite"/>
        </authorList>
    </citation>
    <scope>IDENTIFICATION</scope>
</reference>
<dbReference type="AlphaFoldDB" id="A0A914Z5D3"/>
<evidence type="ECO:0000313" key="2">
    <source>
        <dbReference type="WBParaSite" id="PSU_v2.g7170.t1"/>
    </source>
</evidence>
<name>A0A914Z5D3_9BILA</name>
<keyword evidence="1" id="KW-1185">Reference proteome</keyword>
<dbReference type="WBParaSite" id="PSU_v2.g7170.t1">
    <property type="protein sequence ID" value="PSU_v2.g7170.t1"/>
    <property type="gene ID" value="PSU_v2.g7170"/>
</dbReference>
<evidence type="ECO:0000313" key="1">
    <source>
        <dbReference type="Proteomes" id="UP000887577"/>
    </source>
</evidence>
<dbReference type="Proteomes" id="UP000887577">
    <property type="component" value="Unplaced"/>
</dbReference>